<proteinExistence type="predicted"/>
<feature type="compositionally biased region" description="Low complexity" evidence="1">
    <location>
        <begin position="108"/>
        <end position="127"/>
    </location>
</feature>
<comment type="caution">
    <text evidence="3">The sequence shown here is derived from an EMBL/GenBank/DDBJ whole genome shotgun (WGS) entry which is preliminary data.</text>
</comment>
<dbReference type="PANTHER" id="PTHR24637:SF422">
    <property type="entry name" value="COLLAGEN IV NC1 DOMAIN-CONTAINING PROTEIN"/>
    <property type="match status" value="1"/>
</dbReference>
<keyword evidence="4" id="KW-1185">Reference proteome</keyword>
<dbReference type="Pfam" id="PF01391">
    <property type="entry name" value="Collagen"/>
    <property type="match status" value="1"/>
</dbReference>
<dbReference type="EMBL" id="JANHOH010000007">
    <property type="protein sequence ID" value="MCQ6960295.1"/>
    <property type="molecule type" value="Genomic_DNA"/>
</dbReference>
<keyword evidence="2" id="KW-0732">Signal</keyword>
<evidence type="ECO:0000256" key="1">
    <source>
        <dbReference type="SAM" id="MobiDB-lite"/>
    </source>
</evidence>
<name>A0ABT1T6N9_9SPHI</name>
<evidence type="ECO:0000256" key="2">
    <source>
        <dbReference type="SAM" id="SignalP"/>
    </source>
</evidence>
<protein>
    <submittedName>
        <fullName evidence="3">Collagen-like protein</fullName>
    </submittedName>
</protein>
<dbReference type="PROSITE" id="PS51257">
    <property type="entry name" value="PROKAR_LIPOPROTEIN"/>
    <property type="match status" value="1"/>
</dbReference>
<feature type="region of interest" description="Disordered" evidence="1">
    <location>
        <begin position="22"/>
        <end position="129"/>
    </location>
</feature>
<feature type="chain" id="PRO_5045641876" evidence="2">
    <location>
        <begin position="23"/>
        <end position="247"/>
    </location>
</feature>
<reference evidence="3 4" key="1">
    <citation type="submission" date="2022-07" db="EMBL/GenBank/DDBJ databases">
        <title>Mucilaginibacter sp. JC4.</title>
        <authorList>
            <person name="Le V."/>
            <person name="Ko S.-R."/>
            <person name="Ahn C.-Y."/>
            <person name="Oh H.-M."/>
        </authorList>
    </citation>
    <scope>NUCLEOTIDE SEQUENCE [LARGE SCALE GENOMIC DNA]</scope>
    <source>
        <strain evidence="3 4">JC4</strain>
    </source>
</reference>
<feature type="signal peptide" evidence="2">
    <location>
        <begin position="1"/>
        <end position="22"/>
    </location>
</feature>
<evidence type="ECO:0000313" key="3">
    <source>
        <dbReference type="EMBL" id="MCQ6960295.1"/>
    </source>
</evidence>
<gene>
    <name evidence="3" type="ORF">NPE20_20110</name>
</gene>
<sequence length="247" mass="24269">MKKNRLFLTAVALSLLSMGACKKSTTPGPQGVQGQKGVTGATGATGAAGPQGATGATGPAGPAGATGAIGPAGPQGATGAAGATGPQGPAGATGQTGATGPAGPQGPQGPAGQNGAPGQNGQDGQDGNANVQNFLLLNKSVTLTGLTRLSIPAITQDVVDQGLVLVYFRVTGSGNAYYALPYSENDRALSVSNFGVGYVDVKANFTAGGLDFRVVVIKGTSITTLSFTHPGLNVRNFNQVASTFRLN</sequence>
<dbReference type="InterPro" id="IPR008160">
    <property type="entry name" value="Collagen"/>
</dbReference>
<accession>A0ABT1T6N9</accession>
<dbReference type="PANTHER" id="PTHR24637">
    <property type="entry name" value="COLLAGEN"/>
    <property type="match status" value="1"/>
</dbReference>
<dbReference type="RefSeq" id="WP_256540480.1">
    <property type="nucleotide sequence ID" value="NZ_JANHOH010000007.1"/>
</dbReference>
<feature type="compositionally biased region" description="Low complexity" evidence="1">
    <location>
        <begin position="25"/>
        <end position="102"/>
    </location>
</feature>
<evidence type="ECO:0000313" key="4">
    <source>
        <dbReference type="Proteomes" id="UP001204376"/>
    </source>
</evidence>
<organism evidence="3 4">
    <name type="scientific">Mucilaginibacter aquariorum</name>
    <dbReference type="NCBI Taxonomy" id="2967225"/>
    <lineage>
        <taxon>Bacteria</taxon>
        <taxon>Pseudomonadati</taxon>
        <taxon>Bacteroidota</taxon>
        <taxon>Sphingobacteriia</taxon>
        <taxon>Sphingobacteriales</taxon>
        <taxon>Sphingobacteriaceae</taxon>
        <taxon>Mucilaginibacter</taxon>
    </lineage>
</organism>
<dbReference type="Proteomes" id="UP001204376">
    <property type="component" value="Unassembled WGS sequence"/>
</dbReference>